<reference evidence="2" key="1">
    <citation type="submission" date="2014-09" db="EMBL/GenBank/DDBJ databases">
        <authorList>
            <person name="Magalhaes I.L.F."/>
            <person name="Oliveira U."/>
            <person name="Santos F.R."/>
            <person name="Vidigal T.H.D.A."/>
            <person name="Brescovit A.D."/>
            <person name="Santos A.J."/>
        </authorList>
    </citation>
    <scope>NUCLEOTIDE SEQUENCE</scope>
    <source>
        <tissue evidence="2">Shoot tissue taken approximately 20 cm above the soil surface</tissue>
    </source>
</reference>
<dbReference type="AlphaFoldDB" id="A0A0A9APC0"/>
<evidence type="ECO:0000313" key="2">
    <source>
        <dbReference type="EMBL" id="JAD48942.1"/>
    </source>
</evidence>
<accession>A0A0A9APC0</accession>
<organism evidence="2">
    <name type="scientific">Arundo donax</name>
    <name type="common">Giant reed</name>
    <name type="synonym">Donax arundinaceus</name>
    <dbReference type="NCBI Taxonomy" id="35708"/>
    <lineage>
        <taxon>Eukaryota</taxon>
        <taxon>Viridiplantae</taxon>
        <taxon>Streptophyta</taxon>
        <taxon>Embryophyta</taxon>
        <taxon>Tracheophyta</taxon>
        <taxon>Spermatophyta</taxon>
        <taxon>Magnoliopsida</taxon>
        <taxon>Liliopsida</taxon>
        <taxon>Poales</taxon>
        <taxon>Poaceae</taxon>
        <taxon>PACMAD clade</taxon>
        <taxon>Arundinoideae</taxon>
        <taxon>Arundineae</taxon>
        <taxon>Arundo</taxon>
    </lineage>
</organism>
<reference evidence="2" key="2">
    <citation type="journal article" date="2015" name="Data Brief">
        <title>Shoot transcriptome of the giant reed, Arundo donax.</title>
        <authorList>
            <person name="Barrero R.A."/>
            <person name="Guerrero F.D."/>
            <person name="Moolhuijzen P."/>
            <person name="Goolsby J.A."/>
            <person name="Tidwell J."/>
            <person name="Bellgard S.E."/>
            <person name="Bellgard M.I."/>
        </authorList>
    </citation>
    <scope>NUCLEOTIDE SEQUENCE</scope>
    <source>
        <tissue evidence="2">Shoot tissue taken approximately 20 cm above the soil surface</tissue>
    </source>
</reference>
<proteinExistence type="predicted"/>
<dbReference type="EMBL" id="GBRH01248953">
    <property type="protein sequence ID" value="JAD48942.1"/>
    <property type="molecule type" value="Transcribed_RNA"/>
</dbReference>
<name>A0A0A9APC0_ARUDO</name>
<protein>
    <submittedName>
        <fullName evidence="2">Uncharacterized protein</fullName>
    </submittedName>
</protein>
<sequence length="56" mass="5764">MAAVSAGGVAERQVPKTRTSATPRPPRSPSPEFGVSSEEMERRRRRGAGGGGGGIN</sequence>
<feature type="region of interest" description="Disordered" evidence="1">
    <location>
        <begin position="1"/>
        <end position="56"/>
    </location>
</feature>
<evidence type="ECO:0000256" key="1">
    <source>
        <dbReference type="SAM" id="MobiDB-lite"/>
    </source>
</evidence>